<name>A0ACA9PM33_9GLOM</name>
<organism evidence="1 2">
    <name type="scientific">Dentiscutata heterogama</name>
    <dbReference type="NCBI Taxonomy" id="1316150"/>
    <lineage>
        <taxon>Eukaryota</taxon>
        <taxon>Fungi</taxon>
        <taxon>Fungi incertae sedis</taxon>
        <taxon>Mucoromycota</taxon>
        <taxon>Glomeromycotina</taxon>
        <taxon>Glomeromycetes</taxon>
        <taxon>Diversisporales</taxon>
        <taxon>Gigasporaceae</taxon>
        <taxon>Dentiscutata</taxon>
    </lineage>
</organism>
<protein>
    <submittedName>
        <fullName evidence="1">5584_t:CDS:1</fullName>
    </submittedName>
</protein>
<feature type="non-terminal residue" evidence="1">
    <location>
        <position position="1"/>
    </location>
</feature>
<dbReference type="EMBL" id="CAJVPU010031372">
    <property type="protein sequence ID" value="CAG8716694.1"/>
    <property type="molecule type" value="Genomic_DNA"/>
</dbReference>
<evidence type="ECO:0000313" key="2">
    <source>
        <dbReference type="Proteomes" id="UP000789702"/>
    </source>
</evidence>
<sequence>VLLPELHGSLLNRLREPSLNKLANSIREHLKAIEEQISGLQKQLAKVIESFSLVQESANYARKYLIGGEREAEEALKKHWTGIIIDPILRKRVESELKEVRFIIKVLQNMDRNLINFNEFLHKYRRELGDISSNVQAVRKIPTNEDIKYLENAVVTLKKHHAKFSSAEEQLEFKPIDSSYFDINNPRNIECTEFTAMIDKPNNAYLKRIRIWSSDMINAIGFFYSDDTYDIYGAPGDDDPYDFDWHKGEKIKHILVRIEAVLYAIQFHTDRGRVSEWSGSDKGKPFLVYSHLPSIGIHGSFSRQICSIGITALF</sequence>
<dbReference type="Proteomes" id="UP000789702">
    <property type="component" value="Unassembled WGS sequence"/>
</dbReference>
<reference evidence="1" key="1">
    <citation type="submission" date="2021-06" db="EMBL/GenBank/DDBJ databases">
        <authorList>
            <person name="Kallberg Y."/>
            <person name="Tangrot J."/>
            <person name="Rosling A."/>
        </authorList>
    </citation>
    <scope>NUCLEOTIDE SEQUENCE</scope>
    <source>
        <strain evidence="1">IL203A</strain>
    </source>
</reference>
<comment type="caution">
    <text evidence="1">The sequence shown here is derived from an EMBL/GenBank/DDBJ whole genome shotgun (WGS) entry which is preliminary data.</text>
</comment>
<evidence type="ECO:0000313" key="1">
    <source>
        <dbReference type="EMBL" id="CAG8716694.1"/>
    </source>
</evidence>
<accession>A0ACA9PM33</accession>
<gene>
    <name evidence="1" type="ORF">DHETER_LOCUS12579</name>
</gene>
<proteinExistence type="predicted"/>
<keyword evidence="2" id="KW-1185">Reference proteome</keyword>